<dbReference type="HAMAP" id="MF_00948">
    <property type="entry name" value="NusG"/>
    <property type="match status" value="1"/>
</dbReference>
<sequence>MSDEKEYGWYAIHTYSGRENKVEKNLEQRVKSTGMEEKIVDVLIPTEDEVEMKDGEETVKKNEIFPGYVLIKMVMDDDSWYVVRNTPGVIGFASAGTNPVPVSEEEVRRIKQDMGMDVISKVDIDLEVGDKVKVTDGVLDDHVGEIKEIDYQKQELTVLVSMFGRSTPVELEFDQVEKA</sequence>
<dbReference type="InterPro" id="IPR001062">
    <property type="entry name" value="Transcrpt_antiterm_NusG"/>
</dbReference>
<dbReference type="GO" id="GO:0006354">
    <property type="term" value="P:DNA-templated transcription elongation"/>
    <property type="evidence" value="ECO:0007669"/>
    <property type="project" value="UniProtKB-UniRule"/>
</dbReference>
<accession>A0A938XUN8</accession>
<dbReference type="RefSeq" id="WP_204702667.1">
    <property type="nucleotide sequence ID" value="NZ_JAFBDQ010000018.1"/>
</dbReference>
<comment type="similarity">
    <text evidence="5 7">Belongs to the NusG family.</text>
</comment>
<dbReference type="CDD" id="cd06091">
    <property type="entry name" value="KOW_NusG"/>
    <property type="match status" value="1"/>
</dbReference>
<keyword evidence="11" id="KW-1185">Reference proteome</keyword>
<evidence type="ECO:0000256" key="6">
    <source>
        <dbReference type="NCBIfam" id="TIGR00922"/>
    </source>
</evidence>
<keyword evidence="1 5" id="KW-0806">Transcription termination</keyword>
<protein>
    <recommendedName>
        <fullName evidence="5 6">Transcription termination/antitermination protein NusG</fullName>
    </recommendedName>
</protein>
<dbReference type="SUPFAM" id="SSF50104">
    <property type="entry name" value="Translation proteins SH3-like domain"/>
    <property type="match status" value="1"/>
</dbReference>
<evidence type="ECO:0000256" key="5">
    <source>
        <dbReference type="HAMAP-Rule" id="MF_00948"/>
    </source>
</evidence>
<dbReference type="Pfam" id="PF02357">
    <property type="entry name" value="NusG"/>
    <property type="match status" value="1"/>
</dbReference>
<dbReference type="SMART" id="SM00739">
    <property type="entry name" value="KOW"/>
    <property type="match status" value="1"/>
</dbReference>
<dbReference type="PANTHER" id="PTHR30265">
    <property type="entry name" value="RHO-INTERACTING TRANSCRIPTION TERMINATION FACTOR NUSG"/>
    <property type="match status" value="1"/>
</dbReference>
<dbReference type="InterPro" id="IPR014722">
    <property type="entry name" value="Rib_uL2_dom2"/>
</dbReference>
<dbReference type="AlphaFoldDB" id="A0A938XUN8"/>
<dbReference type="InterPro" id="IPR008991">
    <property type="entry name" value="Translation_prot_SH3-like_sf"/>
</dbReference>
<evidence type="ECO:0000259" key="9">
    <source>
        <dbReference type="SMART" id="SM00739"/>
    </source>
</evidence>
<dbReference type="InterPro" id="IPR047050">
    <property type="entry name" value="NGN"/>
</dbReference>
<dbReference type="PROSITE" id="PS01014">
    <property type="entry name" value="NUSG"/>
    <property type="match status" value="1"/>
</dbReference>
<dbReference type="CDD" id="cd09891">
    <property type="entry name" value="NGN_Bact_1"/>
    <property type="match status" value="1"/>
</dbReference>
<dbReference type="FunFam" id="3.30.70.940:FF:000002">
    <property type="entry name" value="Transcription termination/antitermination protein NusG"/>
    <property type="match status" value="1"/>
</dbReference>
<name>A0A938XUN8_9FIRM</name>
<keyword evidence="3 5" id="KW-0805">Transcription regulation</keyword>
<dbReference type="Gene3D" id="3.30.70.940">
    <property type="entry name" value="NusG, N-terminal domain"/>
    <property type="match status" value="1"/>
</dbReference>
<dbReference type="InterPro" id="IPR043425">
    <property type="entry name" value="NusG-like"/>
</dbReference>
<dbReference type="GO" id="GO:0006353">
    <property type="term" value="P:DNA-templated transcription termination"/>
    <property type="evidence" value="ECO:0007669"/>
    <property type="project" value="UniProtKB-UniRule"/>
</dbReference>
<gene>
    <name evidence="5" type="primary">nusG</name>
    <name evidence="10" type="ORF">JOC47_002711</name>
</gene>
<dbReference type="InterPro" id="IPR036735">
    <property type="entry name" value="NGN_dom_sf"/>
</dbReference>
<feature type="domain" description="KOW" evidence="9">
    <location>
        <begin position="125"/>
        <end position="152"/>
    </location>
</feature>
<dbReference type="InterPro" id="IPR015869">
    <property type="entry name" value="Transcrpt_antiterm_NusG_bac_CS"/>
</dbReference>
<dbReference type="Gene3D" id="2.30.30.30">
    <property type="match status" value="1"/>
</dbReference>
<evidence type="ECO:0000259" key="8">
    <source>
        <dbReference type="SMART" id="SM00738"/>
    </source>
</evidence>
<reference evidence="10" key="1">
    <citation type="submission" date="2021-01" db="EMBL/GenBank/DDBJ databases">
        <title>Genomic Encyclopedia of Type Strains, Phase IV (KMG-IV): sequencing the most valuable type-strain genomes for metagenomic binning, comparative biology and taxonomic classification.</title>
        <authorList>
            <person name="Goeker M."/>
        </authorList>
    </citation>
    <scope>NUCLEOTIDE SEQUENCE</scope>
    <source>
        <strain evidence="10">DSM 23230</strain>
    </source>
</reference>
<evidence type="ECO:0000256" key="3">
    <source>
        <dbReference type="ARBA" id="ARBA00023015"/>
    </source>
</evidence>
<comment type="function">
    <text evidence="5 7">Participates in transcription elongation, termination and antitermination.</text>
</comment>
<dbReference type="FunFam" id="2.30.30.30:FF:000002">
    <property type="entry name" value="Transcription termination/antitermination factor NusG"/>
    <property type="match status" value="1"/>
</dbReference>
<evidence type="ECO:0000256" key="2">
    <source>
        <dbReference type="ARBA" id="ARBA00022814"/>
    </source>
</evidence>
<evidence type="ECO:0000256" key="1">
    <source>
        <dbReference type="ARBA" id="ARBA00022472"/>
    </source>
</evidence>
<organism evidence="10 11">
    <name type="scientific">Halanaerobacter jeridensis</name>
    <dbReference type="NCBI Taxonomy" id="706427"/>
    <lineage>
        <taxon>Bacteria</taxon>
        <taxon>Bacillati</taxon>
        <taxon>Bacillota</taxon>
        <taxon>Clostridia</taxon>
        <taxon>Halanaerobiales</taxon>
        <taxon>Halobacteroidaceae</taxon>
        <taxon>Halanaerobacter</taxon>
    </lineage>
</organism>
<dbReference type="GO" id="GO:0005829">
    <property type="term" value="C:cytosol"/>
    <property type="evidence" value="ECO:0007669"/>
    <property type="project" value="TreeGrafter"/>
</dbReference>
<proteinExistence type="inferred from homology"/>
<keyword evidence="2 5" id="KW-0889">Transcription antitermination</keyword>
<dbReference type="PANTHER" id="PTHR30265:SF2">
    <property type="entry name" value="TRANSCRIPTION TERMINATION_ANTITERMINATION PROTEIN NUSG"/>
    <property type="match status" value="1"/>
</dbReference>
<dbReference type="NCBIfam" id="TIGR00922">
    <property type="entry name" value="nusG"/>
    <property type="match status" value="1"/>
</dbReference>
<dbReference type="GO" id="GO:0032784">
    <property type="term" value="P:regulation of DNA-templated transcription elongation"/>
    <property type="evidence" value="ECO:0007669"/>
    <property type="project" value="InterPro"/>
</dbReference>
<evidence type="ECO:0000313" key="11">
    <source>
        <dbReference type="Proteomes" id="UP000774000"/>
    </source>
</evidence>
<dbReference type="Proteomes" id="UP000774000">
    <property type="component" value="Unassembled WGS sequence"/>
</dbReference>
<dbReference type="PRINTS" id="PR00338">
    <property type="entry name" value="NUSGTNSCPFCT"/>
</dbReference>
<keyword evidence="4 5" id="KW-0804">Transcription</keyword>
<dbReference type="SUPFAM" id="SSF82679">
    <property type="entry name" value="N-utilization substance G protein NusG, N-terminal domain"/>
    <property type="match status" value="1"/>
</dbReference>
<evidence type="ECO:0000313" key="10">
    <source>
        <dbReference type="EMBL" id="MBM7557845.1"/>
    </source>
</evidence>
<evidence type="ECO:0000256" key="7">
    <source>
        <dbReference type="RuleBase" id="RU000538"/>
    </source>
</evidence>
<dbReference type="InterPro" id="IPR006645">
    <property type="entry name" value="NGN-like_dom"/>
</dbReference>
<dbReference type="GO" id="GO:0031564">
    <property type="term" value="P:transcription antitermination"/>
    <property type="evidence" value="ECO:0007669"/>
    <property type="project" value="UniProtKB-UniRule"/>
</dbReference>
<dbReference type="InterPro" id="IPR005824">
    <property type="entry name" value="KOW"/>
</dbReference>
<dbReference type="EMBL" id="JAFBDQ010000018">
    <property type="protein sequence ID" value="MBM7557845.1"/>
    <property type="molecule type" value="Genomic_DNA"/>
</dbReference>
<dbReference type="SMART" id="SM00738">
    <property type="entry name" value="NGN"/>
    <property type="match status" value="1"/>
</dbReference>
<evidence type="ECO:0000256" key="4">
    <source>
        <dbReference type="ARBA" id="ARBA00023163"/>
    </source>
</evidence>
<comment type="caution">
    <text evidence="10">The sequence shown here is derived from an EMBL/GenBank/DDBJ whole genome shotgun (WGS) entry which is preliminary data.</text>
</comment>
<feature type="domain" description="NusG-like N-terminal" evidence="8">
    <location>
        <begin position="6"/>
        <end position="114"/>
    </location>
</feature>